<name>A0A9W7YG07_9FUNG</name>
<comment type="function">
    <text evidence="1">Mediates inactivation of the TORC1 complex in response to amino acid starvation. Required for meiotic nuclear division.</text>
</comment>
<dbReference type="GO" id="GO:0034198">
    <property type="term" value="P:cellular response to amino acid starvation"/>
    <property type="evidence" value="ECO:0007669"/>
    <property type="project" value="TreeGrafter"/>
</dbReference>
<dbReference type="PANTHER" id="PTHR13153:SF5">
    <property type="entry name" value="GATOR COMPLEX PROTEIN NPRL3"/>
    <property type="match status" value="1"/>
</dbReference>
<dbReference type="GO" id="GO:0038202">
    <property type="term" value="P:TORC1 signaling"/>
    <property type="evidence" value="ECO:0007669"/>
    <property type="project" value="TreeGrafter"/>
</dbReference>
<dbReference type="GO" id="GO:1990130">
    <property type="term" value="C:GATOR1 complex"/>
    <property type="evidence" value="ECO:0007669"/>
    <property type="project" value="TreeGrafter"/>
</dbReference>
<dbReference type="GO" id="GO:1904262">
    <property type="term" value="P:negative regulation of TORC1 signaling"/>
    <property type="evidence" value="ECO:0007669"/>
    <property type="project" value="TreeGrafter"/>
</dbReference>
<feature type="compositionally biased region" description="Basic and acidic residues" evidence="2">
    <location>
        <begin position="39"/>
        <end position="54"/>
    </location>
</feature>
<feature type="compositionally biased region" description="Low complexity" evidence="2">
    <location>
        <begin position="55"/>
        <end position="78"/>
    </location>
</feature>
<dbReference type="Pfam" id="PF03666">
    <property type="entry name" value="NPR3"/>
    <property type="match status" value="1"/>
</dbReference>
<comment type="similarity">
    <text evidence="1">Belongs to the NPR3 family.</text>
</comment>
<protein>
    <recommendedName>
        <fullName evidence="1">Nitrogen permease regulator 3</fullName>
    </recommendedName>
    <alternativeName>
        <fullName evidence="1">Required for meiotic nuclear division protein 11</fullName>
    </alternativeName>
</protein>
<keyword evidence="4" id="KW-1185">Reference proteome</keyword>
<feature type="region of interest" description="Disordered" evidence="2">
    <location>
        <begin position="405"/>
        <end position="443"/>
    </location>
</feature>
<dbReference type="GO" id="GO:0010508">
    <property type="term" value="P:positive regulation of autophagy"/>
    <property type="evidence" value="ECO:0007669"/>
    <property type="project" value="TreeGrafter"/>
</dbReference>
<evidence type="ECO:0000256" key="2">
    <source>
        <dbReference type="SAM" id="MobiDB-lite"/>
    </source>
</evidence>
<dbReference type="Proteomes" id="UP001143981">
    <property type="component" value="Unassembled WGS sequence"/>
</dbReference>
<proteinExistence type="inferred from homology"/>
<dbReference type="InterPro" id="IPR005365">
    <property type="entry name" value="Npr3"/>
</dbReference>
<organism evidence="3 4">
    <name type="scientific">Coemansia biformis</name>
    <dbReference type="NCBI Taxonomy" id="1286918"/>
    <lineage>
        <taxon>Eukaryota</taxon>
        <taxon>Fungi</taxon>
        <taxon>Fungi incertae sedis</taxon>
        <taxon>Zoopagomycota</taxon>
        <taxon>Kickxellomycotina</taxon>
        <taxon>Kickxellomycetes</taxon>
        <taxon>Kickxellales</taxon>
        <taxon>Kickxellaceae</taxon>
        <taxon>Coemansia</taxon>
    </lineage>
</organism>
<reference evidence="3" key="1">
    <citation type="submission" date="2022-07" db="EMBL/GenBank/DDBJ databases">
        <title>Phylogenomic reconstructions and comparative analyses of Kickxellomycotina fungi.</title>
        <authorList>
            <person name="Reynolds N.K."/>
            <person name="Stajich J.E."/>
            <person name="Barry K."/>
            <person name="Grigoriev I.V."/>
            <person name="Crous P."/>
            <person name="Smith M.E."/>
        </authorList>
    </citation>
    <scope>NUCLEOTIDE SEQUENCE</scope>
    <source>
        <strain evidence="3">BCRC 34381</strain>
    </source>
</reference>
<accession>A0A9W7YG07</accession>
<evidence type="ECO:0000256" key="1">
    <source>
        <dbReference type="RuleBase" id="RU368069"/>
    </source>
</evidence>
<dbReference type="GO" id="GO:0051321">
    <property type="term" value="P:meiotic cell cycle"/>
    <property type="evidence" value="ECO:0007669"/>
    <property type="project" value="UniProtKB-UniRule"/>
</dbReference>
<comment type="subcellular location">
    <subcellularLocation>
        <location evidence="1">Vacuole membrane</location>
        <topology evidence="1">Peripheral membrane protein</topology>
    </subcellularLocation>
</comment>
<comment type="caution">
    <text evidence="3">The sequence shown here is derived from an EMBL/GenBank/DDBJ whole genome shotgun (WGS) entry which is preliminary data.</text>
</comment>
<sequence>MHGGEAILGIFLATYSSKGDYLPLRYPLSSSDFDYTEQLLKESREQKRAARPERGSASAAAAAGDQQPAASSQPGHADSAAKGDAKAAEPAPPARASGRHDGRAPRGAGSADGGAGQEAYIERKVCGFEAKFLAQLFSPRPSMSDKRFQVAIDNVLFVGHPLRDDPNEKMRDPDYCDAEQDDTAFVSGLDKYEGWKIKSDSIANPSANQRTRLLADLGLMSLMLNREPSETGDSAISDGERAVRDSNEWRRRGYWNRVYPKLFHVVFMLDNTVPGIELLADRIYDHVLRRLTKALMVEQMESNYVLTQSRVIRGLNDLALSERYSSTRYLREVLDRVELAADLIALYNGLRKGELVSLHIHDRIMLSLQIPRGPRLDRPVPAARPRAFLYTSRTPAALDVAYLGEPGTGVSATRTPSPSTPADDNDDDQSLALTPSAAPTRSVAPAVQEYEGPMALVRGMRRGGHCGAGHSSQSTVAIGRELQPGEYDGYPQIEPFHAILLLEDMDSLRRRLQHADVSPTLMALVEKALPTRSLALLHTAIDCSFAQICRFVSHLVYWNIARLVCPVNLIFTYVPVARGLSRDLVDGFNARGYTLCTLPQLLAKMHPPRPATQVLEALVADAGGGSESDGDLRSLRAELRDMLVFLLREGAASHYHTWPTVLVPSYVKYDISEEQFVHLAFVWFRTLHAEHPELLRAFPQALLDKSELECWAAAEAREQEDVEQIHQASREAENRVMMCRTMRKMALRRIRESWNSEYQGKHGAEQQRLEQQIADEEDRVHAFCNRIEKESMQQWMHTKSQYDAILAQSRQQRVQERRAHGRDISDGDAATESKHRLYRWYEFVKKDPDLAEFTSEIVSRHVHYVPTDAPPRRTNAERRYIHQLVRGRPSNQQDWFHRHSHLFTGENHLVKLADSEQTQVVRLEAMLREFDHVIHLPQHI</sequence>
<dbReference type="PANTHER" id="PTHR13153">
    <property type="entry name" value="CGTHBA PROTEIN -14 GENE PROTEIN"/>
    <property type="match status" value="1"/>
</dbReference>
<evidence type="ECO:0000313" key="4">
    <source>
        <dbReference type="Proteomes" id="UP001143981"/>
    </source>
</evidence>
<dbReference type="EMBL" id="JANBOI010000197">
    <property type="protein sequence ID" value="KAJ1732759.1"/>
    <property type="molecule type" value="Genomic_DNA"/>
</dbReference>
<dbReference type="AlphaFoldDB" id="A0A9W7YG07"/>
<feature type="compositionally biased region" description="Polar residues" evidence="2">
    <location>
        <begin position="410"/>
        <end position="422"/>
    </location>
</feature>
<evidence type="ECO:0000313" key="3">
    <source>
        <dbReference type="EMBL" id="KAJ1732759.1"/>
    </source>
</evidence>
<keyword evidence="1" id="KW-0732">Signal</keyword>
<dbReference type="GO" id="GO:0005774">
    <property type="term" value="C:vacuolar membrane"/>
    <property type="evidence" value="ECO:0007669"/>
    <property type="project" value="UniProtKB-SubCell"/>
</dbReference>
<dbReference type="OrthoDB" id="18648at2759"/>
<gene>
    <name evidence="3" type="primary">npr3</name>
    <name evidence="3" type="ORF">LPJ61_001896</name>
</gene>
<feature type="region of interest" description="Disordered" evidence="2">
    <location>
        <begin position="37"/>
        <end position="115"/>
    </location>
</feature>
<keyword evidence="1" id="KW-0469">Meiosis</keyword>